<feature type="transmembrane region" description="Helical" evidence="5">
    <location>
        <begin position="335"/>
        <end position="355"/>
    </location>
</feature>
<feature type="transmembrane region" description="Helical" evidence="5">
    <location>
        <begin position="20"/>
        <end position="38"/>
    </location>
</feature>
<feature type="domain" description="O-antigen ligase-related" evidence="6">
    <location>
        <begin position="209"/>
        <end position="347"/>
    </location>
</feature>
<keyword evidence="8" id="KW-1185">Reference proteome</keyword>
<feature type="transmembrane region" description="Helical" evidence="5">
    <location>
        <begin position="182"/>
        <end position="201"/>
    </location>
</feature>
<feature type="transmembrane region" description="Helical" evidence="5">
    <location>
        <begin position="133"/>
        <end position="151"/>
    </location>
</feature>
<dbReference type="KEGG" id="fsa:C5Q98_00755"/>
<feature type="transmembrane region" description="Helical" evidence="5">
    <location>
        <begin position="75"/>
        <end position="94"/>
    </location>
</feature>
<evidence type="ECO:0000256" key="5">
    <source>
        <dbReference type="SAM" id="Phobius"/>
    </source>
</evidence>
<dbReference type="Proteomes" id="UP000237947">
    <property type="component" value="Chromosome"/>
</dbReference>
<evidence type="ECO:0000313" key="7">
    <source>
        <dbReference type="EMBL" id="AVM41848.1"/>
    </source>
</evidence>
<keyword evidence="3 5" id="KW-1133">Transmembrane helix</keyword>
<evidence type="ECO:0000256" key="2">
    <source>
        <dbReference type="ARBA" id="ARBA00022692"/>
    </source>
</evidence>
<evidence type="ECO:0000259" key="6">
    <source>
        <dbReference type="Pfam" id="PF04932"/>
    </source>
</evidence>
<keyword evidence="2 5" id="KW-0812">Transmembrane</keyword>
<dbReference type="InterPro" id="IPR051533">
    <property type="entry name" value="WaaL-like"/>
</dbReference>
<dbReference type="Pfam" id="PF04932">
    <property type="entry name" value="Wzy_C"/>
    <property type="match status" value="1"/>
</dbReference>
<feature type="transmembrane region" description="Helical" evidence="5">
    <location>
        <begin position="222"/>
        <end position="239"/>
    </location>
</feature>
<sequence length="416" mass="48464">MLLKISTEENLKISQSNNLILEKVIKALLYFAVLLATFPIPKQLYIHVVNASVLSLVLISNFINKRVKFKDAFNSYTCILLVWLLMSAISVLYAESKILSIQRTMVIYTAITYTVAINIYIQNRQILDKIIRIFIVSNLVHILISLFEILTNKYLFTSHKDIIPSLIEKNNPISFFNNPNDLSIFLLFCSLLVLFLSDNILARHAKQIILVLNLFLMFKSKARIAILTLMIALASYIFFKIKSYKWRKAIAYFVYIAAIGFTLLFGIFLMQILDMESNDISLMQRLNYMKNGLLYLKDTSGFGIGAGNIPYYFTNKPYYNVYGIFQMHNWWIETMVEYGVFFFALYFTWYLKSLFRSLQGMLKYFENEVYGFLTAFYVCFVIAAIAPSTIYPFIWVWILNALASLLLEKNYRFTND</sequence>
<protein>
    <recommendedName>
        <fullName evidence="6">O-antigen ligase-related domain-containing protein</fullName>
    </recommendedName>
</protein>
<dbReference type="PANTHER" id="PTHR37422:SF23">
    <property type="entry name" value="TEICHURONIC ACID BIOSYNTHESIS PROTEIN TUAE"/>
    <property type="match status" value="1"/>
</dbReference>
<evidence type="ECO:0000256" key="1">
    <source>
        <dbReference type="ARBA" id="ARBA00004141"/>
    </source>
</evidence>
<dbReference type="OrthoDB" id="9255580at2"/>
<feature type="transmembrane region" description="Helical" evidence="5">
    <location>
        <begin position="390"/>
        <end position="407"/>
    </location>
</feature>
<name>A0A2S0KLF3_9FIRM</name>
<dbReference type="InterPro" id="IPR007016">
    <property type="entry name" value="O-antigen_ligase-rel_domated"/>
</dbReference>
<dbReference type="PANTHER" id="PTHR37422">
    <property type="entry name" value="TEICHURONIC ACID BIOSYNTHESIS PROTEIN TUAE"/>
    <property type="match status" value="1"/>
</dbReference>
<proteinExistence type="predicted"/>
<dbReference type="EMBL" id="CP027226">
    <property type="protein sequence ID" value="AVM41848.1"/>
    <property type="molecule type" value="Genomic_DNA"/>
</dbReference>
<keyword evidence="4 5" id="KW-0472">Membrane</keyword>
<evidence type="ECO:0000256" key="3">
    <source>
        <dbReference type="ARBA" id="ARBA00022989"/>
    </source>
</evidence>
<organism evidence="7 8">
    <name type="scientific">Fastidiosipila sanguinis</name>
    <dbReference type="NCBI Taxonomy" id="236753"/>
    <lineage>
        <taxon>Bacteria</taxon>
        <taxon>Bacillati</taxon>
        <taxon>Bacillota</taxon>
        <taxon>Clostridia</taxon>
        <taxon>Eubacteriales</taxon>
        <taxon>Oscillospiraceae</taxon>
        <taxon>Fastidiosipila</taxon>
    </lineage>
</organism>
<feature type="transmembrane region" description="Helical" evidence="5">
    <location>
        <begin position="367"/>
        <end position="384"/>
    </location>
</feature>
<evidence type="ECO:0000256" key="4">
    <source>
        <dbReference type="ARBA" id="ARBA00023136"/>
    </source>
</evidence>
<dbReference type="RefSeq" id="WP_106011836.1">
    <property type="nucleotide sequence ID" value="NZ_CP027226.1"/>
</dbReference>
<comment type="subcellular location">
    <subcellularLocation>
        <location evidence="1">Membrane</location>
        <topology evidence="1">Multi-pass membrane protein</topology>
    </subcellularLocation>
</comment>
<reference evidence="8" key="1">
    <citation type="submission" date="2018-02" db="EMBL/GenBank/DDBJ databases">
        <authorList>
            <person name="Holder M.E."/>
            <person name="Ajami N.J."/>
            <person name="Petrosino J.F."/>
        </authorList>
    </citation>
    <scope>NUCLEOTIDE SEQUENCE [LARGE SCALE GENOMIC DNA]</scope>
    <source>
        <strain evidence="8">CCUG 47711</strain>
    </source>
</reference>
<feature type="transmembrane region" description="Helical" evidence="5">
    <location>
        <begin position="294"/>
        <end position="313"/>
    </location>
</feature>
<feature type="transmembrane region" description="Helical" evidence="5">
    <location>
        <begin position="251"/>
        <end position="273"/>
    </location>
</feature>
<evidence type="ECO:0000313" key="8">
    <source>
        <dbReference type="Proteomes" id="UP000237947"/>
    </source>
</evidence>
<gene>
    <name evidence="7" type="ORF">C5Q98_00755</name>
</gene>
<dbReference type="AlphaFoldDB" id="A0A2S0KLF3"/>
<feature type="transmembrane region" description="Helical" evidence="5">
    <location>
        <begin position="100"/>
        <end position="121"/>
    </location>
</feature>
<feature type="transmembrane region" description="Helical" evidence="5">
    <location>
        <begin position="44"/>
        <end position="63"/>
    </location>
</feature>
<dbReference type="GO" id="GO:0016020">
    <property type="term" value="C:membrane"/>
    <property type="evidence" value="ECO:0007669"/>
    <property type="project" value="UniProtKB-SubCell"/>
</dbReference>
<accession>A0A2S0KLF3</accession>